<evidence type="ECO:0000313" key="5">
    <source>
        <dbReference type="Proteomes" id="UP000574390"/>
    </source>
</evidence>
<evidence type="ECO:0000313" key="2">
    <source>
        <dbReference type="EMBL" id="KAF4710894.1"/>
    </source>
</evidence>
<organism evidence="2 5">
    <name type="scientific">Perkinsus olseni</name>
    <name type="common">Perkinsus atlanticus</name>
    <dbReference type="NCBI Taxonomy" id="32597"/>
    <lineage>
        <taxon>Eukaryota</taxon>
        <taxon>Sar</taxon>
        <taxon>Alveolata</taxon>
        <taxon>Perkinsozoa</taxon>
        <taxon>Perkinsea</taxon>
        <taxon>Perkinsida</taxon>
        <taxon>Perkinsidae</taxon>
        <taxon>Perkinsus</taxon>
    </lineage>
</organism>
<dbReference type="Proteomes" id="UP000574390">
    <property type="component" value="Unassembled WGS sequence"/>
</dbReference>
<reference evidence="4 5" key="1">
    <citation type="submission" date="2020-04" db="EMBL/GenBank/DDBJ databases">
        <title>Perkinsus olseni comparative genomics.</title>
        <authorList>
            <person name="Bogema D.R."/>
        </authorList>
    </citation>
    <scope>NUCLEOTIDE SEQUENCE [LARGE SCALE GENOMIC DNA]</scope>
    <source>
        <strain evidence="2">ATCC PRA-205</strain>
        <strain evidence="3 4">ATCC PRA-207</strain>
    </source>
</reference>
<feature type="compositionally biased region" description="Polar residues" evidence="1">
    <location>
        <begin position="71"/>
        <end position="93"/>
    </location>
</feature>
<dbReference type="EMBL" id="JABANM010027696">
    <property type="protein sequence ID" value="KAF4710894.1"/>
    <property type="molecule type" value="Genomic_DNA"/>
</dbReference>
<evidence type="ECO:0000313" key="4">
    <source>
        <dbReference type="Proteomes" id="UP000553632"/>
    </source>
</evidence>
<comment type="caution">
    <text evidence="2">The sequence shown here is derived from an EMBL/GenBank/DDBJ whole genome shotgun (WGS) entry which is preliminary data.</text>
</comment>
<evidence type="ECO:0000313" key="3">
    <source>
        <dbReference type="EMBL" id="KAF4753579.1"/>
    </source>
</evidence>
<sequence length="223" mass="25300">MWVCLDGPPPLKDTRKVGYSRMPPLVRVTQQRERKRSLDNSEERVSNARGQQQDDFELRASLSIPEEDESTLNSPRKGISSTTQQVEASQPTASLVEEDDGRVDAQGLPSHVYTQTAAAEGPSRDHNENVHSLRNPFAPLVFLGGQPLRAAAERPLDRLRRVFEDLRRSKPTHVTSLENSLELWKRYYRSLTHDDEDAPYTSIGRHSSGRLKAYLRRMDGIIL</sequence>
<accession>A0A7J6QQR1</accession>
<name>A0A7J6QQR1_PEROL</name>
<dbReference type="Proteomes" id="UP000553632">
    <property type="component" value="Unassembled WGS sequence"/>
</dbReference>
<dbReference type="EMBL" id="JABANO010005396">
    <property type="protein sequence ID" value="KAF4753579.1"/>
    <property type="molecule type" value="Genomic_DNA"/>
</dbReference>
<feature type="compositionally biased region" description="Basic and acidic residues" evidence="1">
    <location>
        <begin position="30"/>
        <end position="46"/>
    </location>
</feature>
<keyword evidence="4" id="KW-1185">Reference proteome</keyword>
<evidence type="ECO:0000256" key="1">
    <source>
        <dbReference type="SAM" id="MobiDB-lite"/>
    </source>
</evidence>
<gene>
    <name evidence="2" type="ORF">FOZ62_029452</name>
    <name evidence="3" type="ORF">FOZ63_033896</name>
</gene>
<dbReference type="AlphaFoldDB" id="A0A7J6QQR1"/>
<feature type="region of interest" description="Disordered" evidence="1">
    <location>
        <begin position="1"/>
        <end position="100"/>
    </location>
</feature>
<protein>
    <submittedName>
        <fullName evidence="2">Uncharacterized protein</fullName>
    </submittedName>
</protein>
<proteinExistence type="predicted"/>